<evidence type="ECO:0000256" key="1">
    <source>
        <dbReference type="SAM" id="MobiDB-lite"/>
    </source>
</evidence>
<evidence type="ECO:0000313" key="3">
    <source>
        <dbReference type="Proteomes" id="UP000075636"/>
    </source>
</evidence>
<evidence type="ECO:0000313" key="2">
    <source>
        <dbReference type="EMBL" id="KXV49424.1"/>
    </source>
</evidence>
<feature type="region of interest" description="Disordered" evidence="1">
    <location>
        <begin position="1"/>
        <end position="20"/>
    </location>
</feature>
<dbReference type="RefSeq" id="WP_062106799.1">
    <property type="nucleotide sequence ID" value="NZ_LHZR01000095.1"/>
</dbReference>
<comment type="caution">
    <text evidence="2">The sequence shown here is derived from an EMBL/GenBank/DDBJ whole genome shotgun (WGS) entry which is preliminary data.</text>
</comment>
<dbReference type="PATRIC" id="fig|318683.6.peg.1834"/>
<protein>
    <submittedName>
        <fullName evidence="2">Uncharacterized protein</fullName>
    </submittedName>
</protein>
<name>A0A149TL54_9PROT</name>
<reference evidence="2 3" key="1">
    <citation type="submission" date="2015-06" db="EMBL/GenBank/DDBJ databases">
        <title>Improved classification and identification of acetic acid bacteria using matrix-assisted laser desorption/ionization time-of-flight mass spectrometry; Gluconobacter nephelii and Gluconobacter uchimurae are later heterotypic synonyms of Gluconobacter japonicus and Gluconobacter oxydans, respectively.</title>
        <authorList>
            <person name="Li L."/>
            <person name="Cleenwerck I."/>
            <person name="De Vuyst L."/>
            <person name="Vandamme P."/>
        </authorList>
    </citation>
    <scope>NUCLEOTIDE SEQUENCE [LARGE SCALE GENOMIC DNA]</scope>
    <source>
        <strain evidence="2 3">LMG 1768</strain>
    </source>
</reference>
<gene>
    <name evidence="2" type="ORF">AD945_04275</name>
</gene>
<dbReference type="EMBL" id="LHZR01000095">
    <property type="protein sequence ID" value="KXV49424.1"/>
    <property type="molecule type" value="Genomic_DNA"/>
</dbReference>
<accession>A0A149TL54</accession>
<dbReference type="AlphaFoldDB" id="A0A149TL54"/>
<dbReference type="Proteomes" id="UP000075636">
    <property type="component" value="Unassembled WGS sequence"/>
</dbReference>
<organism evidence="2 3">
    <name type="scientific">Gluconobacter albidus</name>
    <dbReference type="NCBI Taxonomy" id="318683"/>
    <lineage>
        <taxon>Bacteria</taxon>
        <taxon>Pseudomonadati</taxon>
        <taxon>Pseudomonadota</taxon>
        <taxon>Alphaproteobacteria</taxon>
        <taxon>Acetobacterales</taxon>
        <taxon>Acetobacteraceae</taxon>
        <taxon>Gluconobacter</taxon>
    </lineage>
</organism>
<sequence length="86" mass="9919">MNNKSYFGRRQPIKGPTLDTPLNRINKKIKTFVSGQTPANQRIIMFYDMGRLAEPYPKVIEQYGRLLRIKAAIERDTNEIIAHLSA</sequence>
<proteinExistence type="predicted"/>